<keyword evidence="1" id="KW-0863">Zinc-finger</keyword>
<dbReference type="InterPro" id="IPR013087">
    <property type="entry name" value="Znf_C2H2_type"/>
</dbReference>
<feature type="compositionally biased region" description="Low complexity" evidence="2">
    <location>
        <begin position="231"/>
        <end position="255"/>
    </location>
</feature>
<evidence type="ECO:0000259" key="3">
    <source>
        <dbReference type="PROSITE" id="PS50157"/>
    </source>
</evidence>
<dbReference type="OrthoDB" id="8117402at2759"/>
<feature type="region of interest" description="Disordered" evidence="2">
    <location>
        <begin position="311"/>
        <end position="340"/>
    </location>
</feature>
<organism evidence="4 5">
    <name type="scientific">Lichtheimia corymbifera JMRC:FSU:9682</name>
    <dbReference type="NCBI Taxonomy" id="1263082"/>
    <lineage>
        <taxon>Eukaryota</taxon>
        <taxon>Fungi</taxon>
        <taxon>Fungi incertae sedis</taxon>
        <taxon>Mucoromycota</taxon>
        <taxon>Mucoromycotina</taxon>
        <taxon>Mucoromycetes</taxon>
        <taxon>Mucorales</taxon>
        <taxon>Lichtheimiaceae</taxon>
        <taxon>Lichtheimia</taxon>
    </lineage>
</organism>
<evidence type="ECO:0000313" key="5">
    <source>
        <dbReference type="Proteomes" id="UP000027586"/>
    </source>
</evidence>
<comment type="caution">
    <text evidence="4">The sequence shown here is derived from an EMBL/GenBank/DDBJ whole genome shotgun (WGS) entry which is preliminary data.</text>
</comment>
<accession>A0A068S0K8</accession>
<feature type="region of interest" description="Disordered" evidence="2">
    <location>
        <begin position="229"/>
        <end position="278"/>
    </location>
</feature>
<dbReference type="STRING" id="1263082.A0A068S0K8"/>
<dbReference type="EMBL" id="CBTN010000033">
    <property type="protein sequence ID" value="CDH55804.1"/>
    <property type="molecule type" value="Genomic_DNA"/>
</dbReference>
<feature type="domain" description="C2H2-type" evidence="3">
    <location>
        <begin position="268"/>
        <end position="295"/>
    </location>
</feature>
<name>A0A068S0K8_9FUNG</name>
<dbReference type="SMART" id="SM00355">
    <property type="entry name" value="ZnF_C2H2"/>
    <property type="match status" value="2"/>
</dbReference>
<protein>
    <recommendedName>
        <fullName evidence="3">C2H2-type domain-containing protein</fullName>
    </recommendedName>
</protein>
<dbReference type="SUPFAM" id="SSF57667">
    <property type="entry name" value="beta-beta-alpha zinc fingers"/>
    <property type="match status" value="1"/>
</dbReference>
<evidence type="ECO:0000256" key="1">
    <source>
        <dbReference type="PROSITE-ProRule" id="PRU00042"/>
    </source>
</evidence>
<dbReference type="AlphaFoldDB" id="A0A068S0K8"/>
<dbReference type="Gene3D" id="3.30.160.60">
    <property type="entry name" value="Classic Zinc Finger"/>
    <property type="match status" value="1"/>
</dbReference>
<keyword evidence="1" id="KW-0862">Zinc</keyword>
<sequence>MSTPFFVSSNEILLGDNLFANSSECANTTTNTTCIPNNQHQEPTMMSASCFPHEYDPAIITGSLSPSSAAVPIAIPSTTNHSTISYSHPHNNSLLSPFSASDESLYSFSPENDTSFAPSSFGSSMADLMFTDDTTAATNVSNNTTMLQDQHDFCLNELLGSPVSFNMQSSSFDQQQMSISSPAMSSTSSCMFMQHDMVSPAMSHFETTPFLDHMELGTTSLTTPQMGYLDPTSMMAPSTMSVPSSSSSSSSSSSGTKKRRRGTGPRIHYCPHCPHTSNRANNMKEHVLTHDPNRPKNHLCPLCGKRFARKHDMKRHAKSPHPSPVSCNTSTLSSPSFHQL</sequence>
<dbReference type="InterPro" id="IPR036236">
    <property type="entry name" value="Znf_C2H2_sf"/>
</dbReference>
<feature type="compositionally biased region" description="Polar residues" evidence="2">
    <location>
        <begin position="325"/>
        <end position="340"/>
    </location>
</feature>
<keyword evidence="5" id="KW-1185">Reference proteome</keyword>
<gene>
    <name evidence="4" type="ORF">LCOR_06915.1</name>
</gene>
<dbReference type="Proteomes" id="UP000027586">
    <property type="component" value="Unassembled WGS sequence"/>
</dbReference>
<feature type="domain" description="C2H2-type" evidence="3">
    <location>
        <begin position="298"/>
        <end position="326"/>
    </location>
</feature>
<dbReference type="PROSITE" id="PS50157">
    <property type="entry name" value="ZINC_FINGER_C2H2_2"/>
    <property type="match status" value="2"/>
</dbReference>
<dbReference type="PROSITE" id="PS00028">
    <property type="entry name" value="ZINC_FINGER_C2H2_1"/>
    <property type="match status" value="1"/>
</dbReference>
<proteinExistence type="predicted"/>
<evidence type="ECO:0000256" key="2">
    <source>
        <dbReference type="SAM" id="MobiDB-lite"/>
    </source>
</evidence>
<evidence type="ECO:0000313" key="4">
    <source>
        <dbReference type="EMBL" id="CDH55804.1"/>
    </source>
</evidence>
<dbReference type="GO" id="GO:0008270">
    <property type="term" value="F:zinc ion binding"/>
    <property type="evidence" value="ECO:0007669"/>
    <property type="project" value="UniProtKB-KW"/>
</dbReference>
<dbReference type="VEuPathDB" id="FungiDB:LCOR_06915.1"/>
<reference evidence="4" key="1">
    <citation type="submission" date="2013-08" db="EMBL/GenBank/DDBJ databases">
        <title>Gene expansion shapes genome architecture in the human pathogen Lichtheimia corymbifera: an evolutionary genomics analysis in the ancient terrestrial Mucorales (Mucoromycotina).</title>
        <authorList>
            <person name="Schwartze V.U."/>
            <person name="Winter S."/>
            <person name="Shelest E."/>
            <person name="Marcet-Houben M."/>
            <person name="Horn F."/>
            <person name="Wehner S."/>
            <person name="Hoffmann K."/>
            <person name="Riege K."/>
            <person name="Sammeth M."/>
            <person name="Nowrousian M."/>
            <person name="Valiante V."/>
            <person name="Linde J."/>
            <person name="Jacobsen I.D."/>
            <person name="Marz M."/>
            <person name="Brakhage A.A."/>
            <person name="Gabaldon T."/>
            <person name="Bocker S."/>
            <person name="Voigt K."/>
        </authorList>
    </citation>
    <scope>NUCLEOTIDE SEQUENCE [LARGE SCALE GENOMIC DNA]</scope>
    <source>
        <strain evidence="4">FSU 9682</strain>
    </source>
</reference>
<dbReference type="Pfam" id="PF00096">
    <property type="entry name" value="zf-C2H2"/>
    <property type="match status" value="1"/>
</dbReference>
<keyword evidence="1" id="KW-0479">Metal-binding</keyword>